<organism evidence="1 2">
    <name type="scientific">Ancylostoma ceylanicum</name>
    <dbReference type="NCBI Taxonomy" id="53326"/>
    <lineage>
        <taxon>Eukaryota</taxon>
        <taxon>Metazoa</taxon>
        <taxon>Ecdysozoa</taxon>
        <taxon>Nematoda</taxon>
        <taxon>Chromadorea</taxon>
        <taxon>Rhabditida</taxon>
        <taxon>Rhabditina</taxon>
        <taxon>Rhabditomorpha</taxon>
        <taxon>Strongyloidea</taxon>
        <taxon>Ancylostomatidae</taxon>
        <taxon>Ancylostomatinae</taxon>
        <taxon>Ancylostoma</taxon>
    </lineage>
</organism>
<gene>
    <name evidence="1" type="primary">Acey_s0105.g3665</name>
    <name evidence="1" type="ORF">Y032_0105g3665</name>
</gene>
<accession>A0A016TG52</accession>
<name>A0A016TG52_9BILA</name>
<dbReference type="AlphaFoldDB" id="A0A016TG52"/>
<comment type="caution">
    <text evidence="1">The sequence shown here is derived from an EMBL/GenBank/DDBJ whole genome shotgun (WGS) entry which is preliminary data.</text>
</comment>
<dbReference type="EMBL" id="JARK01001441">
    <property type="protein sequence ID" value="EYC01635.1"/>
    <property type="molecule type" value="Genomic_DNA"/>
</dbReference>
<dbReference type="Proteomes" id="UP000024635">
    <property type="component" value="Unassembled WGS sequence"/>
</dbReference>
<evidence type="ECO:0000313" key="2">
    <source>
        <dbReference type="Proteomes" id="UP000024635"/>
    </source>
</evidence>
<sequence>MEVESTQLVPMIASTYCKSPIPFNSDEHPNGFRIPPLRRICGFEEIIGKKENVRTYSRSDFSHDKQGDNLNTYIEANVATFEVVCCEGC</sequence>
<protein>
    <submittedName>
        <fullName evidence="1">Uncharacterized protein</fullName>
    </submittedName>
</protein>
<evidence type="ECO:0000313" key="1">
    <source>
        <dbReference type="EMBL" id="EYC01635.1"/>
    </source>
</evidence>
<reference evidence="2" key="1">
    <citation type="journal article" date="2015" name="Nat. Genet.">
        <title>The genome and transcriptome of the zoonotic hookworm Ancylostoma ceylanicum identify infection-specific gene families.</title>
        <authorList>
            <person name="Schwarz E.M."/>
            <person name="Hu Y."/>
            <person name="Antoshechkin I."/>
            <person name="Miller M.M."/>
            <person name="Sternberg P.W."/>
            <person name="Aroian R.V."/>
        </authorList>
    </citation>
    <scope>NUCLEOTIDE SEQUENCE</scope>
    <source>
        <strain evidence="2">HY135</strain>
    </source>
</reference>
<keyword evidence="2" id="KW-1185">Reference proteome</keyword>
<proteinExistence type="predicted"/>